<keyword evidence="2" id="KW-1185">Reference proteome</keyword>
<protein>
    <submittedName>
        <fullName evidence="1">Uncharacterized protein</fullName>
    </submittedName>
</protein>
<dbReference type="AlphaFoldDB" id="A0AAD8IVS8"/>
<evidence type="ECO:0000313" key="2">
    <source>
        <dbReference type="Proteomes" id="UP001237642"/>
    </source>
</evidence>
<reference evidence="1" key="2">
    <citation type="submission" date="2023-05" db="EMBL/GenBank/DDBJ databases">
        <authorList>
            <person name="Schelkunov M.I."/>
        </authorList>
    </citation>
    <scope>NUCLEOTIDE SEQUENCE</scope>
    <source>
        <strain evidence="1">Hsosn_3</strain>
        <tissue evidence="1">Leaf</tissue>
    </source>
</reference>
<evidence type="ECO:0000313" key="1">
    <source>
        <dbReference type="EMBL" id="KAK1391030.1"/>
    </source>
</evidence>
<name>A0AAD8IVS8_9APIA</name>
<reference evidence="1" key="1">
    <citation type="submission" date="2023-02" db="EMBL/GenBank/DDBJ databases">
        <title>Genome of toxic invasive species Heracleum sosnowskyi carries increased number of genes despite the absence of recent whole-genome duplications.</title>
        <authorList>
            <person name="Schelkunov M."/>
            <person name="Shtratnikova V."/>
            <person name="Makarenko M."/>
            <person name="Klepikova A."/>
            <person name="Omelchenko D."/>
            <person name="Novikova G."/>
            <person name="Obukhova E."/>
            <person name="Bogdanov V."/>
            <person name="Penin A."/>
            <person name="Logacheva M."/>
        </authorList>
    </citation>
    <scope>NUCLEOTIDE SEQUENCE</scope>
    <source>
        <strain evidence="1">Hsosn_3</strain>
        <tissue evidence="1">Leaf</tissue>
    </source>
</reference>
<sequence length="101" mass="11586">MCRKKPENPRVCPKRIQRQLKEMAFSNYRVFIAATVGHALLLLGKESHLLTTHVYGKSSDVISNGIEWEKKLDSFWKERLKGQDPLEVMGAKETKDAMVNL</sequence>
<comment type="caution">
    <text evidence="1">The sequence shown here is derived from an EMBL/GenBank/DDBJ whole genome shotgun (WGS) entry which is preliminary data.</text>
</comment>
<dbReference type="EMBL" id="JAUIZM010000004">
    <property type="protein sequence ID" value="KAK1391030.1"/>
    <property type="molecule type" value="Genomic_DNA"/>
</dbReference>
<gene>
    <name evidence="1" type="ORF">POM88_019208</name>
</gene>
<proteinExistence type="predicted"/>
<organism evidence="1 2">
    <name type="scientific">Heracleum sosnowskyi</name>
    <dbReference type="NCBI Taxonomy" id="360622"/>
    <lineage>
        <taxon>Eukaryota</taxon>
        <taxon>Viridiplantae</taxon>
        <taxon>Streptophyta</taxon>
        <taxon>Embryophyta</taxon>
        <taxon>Tracheophyta</taxon>
        <taxon>Spermatophyta</taxon>
        <taxon>Magnoliopsida</taxon>
        <taxon>eudicotyledons</taxon>
        <taxon>Gunneridae</taxon>
        <taxon>Pentapetalae</taxon>
        <taxon>asterids</taxon>
        <taxon>campanulids</taxon>
        <taxon>Apiales</taxon>
        <taxon>Apiaceae</taxon>
        <taxon>Apioideae</taxon>
        <taxon>apioid superclade</taxon>
        <taxon>Tordylieae</taxon>
        <taxon>Tordyliinae</taxon>
        <taxon>Heracleum</taxon>
    </lineage>
</organism>
<accession>A0AAD8IVS8</accession>
<dbReference type="Proteomes" id="UP001237642">
    <property type="component" value="Unassembled WGS sequence"/>
</dbReference>